<comment type="catalytic activity">
    <reaction evidence="1 11">
        <text>S-ubiquitinyl-[E2 ubiquitin-conjugating enzyme]-L-cysteine + [acceptor protein]-L-lysine = [E2 ubiquitin-conjugating enzyme]-L-cysteine + N(6)-ubiquitinyl-[acceptor protein]-L-lysine.</text>
        <dbReference type="EC" id="2.3.2.27"/>
    </reaction>
</comment>
<dbReference type="PANTHER" id="PTHR13417">
    <property type="entry name" value="E3 UBIQUITIN-PROTEIN LIGASE RNF146"/>
    <property type="match status" value="1"/>
</dbReference>
<name>A0A6F9DQA5_9ASCI</name>
<evidence type="ECO:0000256" key="10">
    <source>
        <dbReference type="PROSITE-ProRule" id="PRU00175"/>
    </source>
</evidence>
<evidence type="ECO:0000256" key="6">
    <source>
        <dbReference type="ARBA" id="ARBA00022723"/>
    </source>
</evidence>
<dbReference type="EC" id="2.3.2.27" evidence="11"/>
<dbReference type="GO" id="GO:0016055">
    <property type="term" value="P:Wnt signaling pathway"/>
    <property type="evidence" value="ECO:0007669"/>
    <property type="project" value="UniProtKB-KW"/>
</dbReference>
<dbReference type="GO" id="GO:0005634">
    <property type="term" value="C:nucleus"/>
    <property type="evidence" value="ECO:0007669"/>
    <property type="project" value="TreeGrafter"/>
</dbReference>
<comment type="function">
    <text evidence="11">E3 ubiquitin-protein ligase that specifically binds poly-ADP-ribosylated proteins and mediates their ubiquitination and subsequent degradation.</text>
</comment>
<dbReference type="GO" id="GO:0072572">
    <property type="term" value="F:poly-ADP-D-ribose binding"/>
    <property type="evidence" value="ECO:0007669"/>
    <property type="project" value="UniProtKB-UniRule"/>
</dbReference>
<dbReference type="Gene3D" id="3.30.40.10">
    <property type="entry name" value="Zinc/RING finger domain, C3HC4 (zinc finger)"/>
    <property type="match status" value="1"/>
</dbReference>
<protein>
    <recommendedName>
        <fullName evidence="11">E3 ubiquitin-protein ligase</fullName>
        <ecNumber evidence="11">2.3.2.27</ecNumber>
    </recommendedName>
</protein>
<keyword evidence="9 11" id="KW-0862">Zinc</keyword>
<evidence type="ECO:0000313" key="15">
    <source>
        <dbReference type="EMBL" id="CAB3265632.1"/>
    </source>
</evidence>
<evidence type="ECO:0000256" key="2">
    <source>
        <dbReference type="ARBA" id="ARBA00004514"/>
    </source>
</evidence>
<evidence type="ECO:0000259" key="14">
    <source>
        <dbReference type="PROSITE" id="PS50918"/>
    </source>
</evidence>
<dbReference type="SMART" id="SM00678">
    <property type="entry name" value="WWE"/>
    <property type="match status" value="1"/>
</dbReference>
<dbReference type="InterPro" id="IPR037197">
    <property type="entry name" value="WWE_dom_sf"/>
</dbReference>
<dbReference type="Pfam" id="PF02825">
    <property type="entry name" value="WWE"/>
    <property type="match status" value="1"/>
</dbReference>
<dbReference type="InterPro" id="IPR001841">
    <property type="entry name" value="Znf_RING"/>
</dbReference>
<dbReference type="CDD" id="cd16546">
    <property type="entry name" value="RING-HC_RNF146"/>
    <property type="match status" value="1"/>
</dbReference>
<gene>
    <name evidence="15" type="primary">Rnf146</name>
</gene>
<dbReference type="GO" id="GO:0051865">
    <property type="term" value="P:protein autoubiquitination"/>
    <property type="evidence" value="ECO:0007669"/>
    <property type="project" value="UniProtKB-UniRule"/>
</dbReference>
<evidence type="ECO:0000256" key="12">
    <source>
        <dbReference type="SAM" id="MobiDB-lite"/>
    </source>
</evidence>
<dbReference type="SMART" id="SM00184">
    <property type="entry name" value="RING"/>
    <property type="match status" value="1"/>
</dbReference>
<accession>A0A6F9DQA5</accession>
<dbReference type="InterPro" id="IPR033509">
    <property type="entry name" value="RNF146"/>
</dbReference>
<dbReference type="Pfam" id="PF13920">
    <property type="entry name" value="zf-C3HC4_3"/>
    <property type="match status" value="1"/>
</dbReference>
<dbReference type="GO" id="GO:0005829">
    <property type="term" value="C:cytosol"/>
    <property type="evidence" value="ECO:0007669"/>
    <property type="project" value="UniProtKB-SubCell"/>
</dbReference>
<feature type="domain" description="WWE" evidence="14">
    <location>
        <begin position="72"/>
        <end position="148"/>
    </location>
</feature>
<feature type="region of interest" description="Disordered" evidence="12">
    <location>
        <begin position="154"/>
        <end position="215"/>
    </location>
</feature>
<dbReference type="GO" id="GO:0061630">
    <property type="term" value="F:ubiquitin protein ligase activity"/>
    <property type="evidence" value="ECO:0007669"/>
    <property type="project" value="UniProtKB-UniRule"/>
</dbReference>
<evidence type="ECO:0000256" key="3">
    <source>
        <dbReference type="ARBA" id="ARBA00022490"/>
    </source>
</evidence>
<evidence type="ECO:0000256" key="4">
    <source>
        <dbReference type="ARBA" id="ARBA00022679"/>
    </source>
</evidence>
<dbReference type="GO" id="GO:0006511">
    <property type="term" value="P:ubiquitin-dependent protein catabolic process"/>
    <property type="evidence" value="ECO:0007669"/>
    <property type="project" value="UniProtKB-UniRule"/>
</dbReference>
<evidence type="ECO:0000256" key="11">
    <source>
        <dbReference type="RuleBase" id="RU367115"/>
    </source>
</evidence>
<keyword evidence="8 11" id="KW-0833">Ubl conjugation pathway</keyword>
<feature type="domain" description="RING-type" evidence="13">
    <location>
        <begin position="15"/>
        <end position="53"/>
    </location>
</feature>
<evidence type="ECO:0000259" key="13">
    <source>
        <dbReference type="PROSITE" id="PS50089"/>
    </source>
</evidence>
<dbReference type="PROSITE" id="PS00518">
    <property type="entry name" value="ZF_RING_1"/>
    <property type="match status" value="1"/>
</dbReference>
<keyword evidence="5" id="KW-0879">Wnt signaling pathway</keyword>
<dbReference type="InterPro" id="IPR013083">
    <property type="entry name" value="Znf_RING/FYVE/PHD"/>
</dbReference>
<dbReference type="SUPFAM" id="SSF57850">
    <property type="entry name" value="RING/U-box"/>
    <property type="match status" value="1"/>
</dbReference>
<comment type="subcellular location">
    <subcellularLocation>
        <location evidence="2 11">Cytoplasm</location>
        <location evidence="2 11">Cytosol</location>
    </subcellularLocation>
</comment>
<keyword evidence="3 11" id="KW-0963">Cytoplasm</keyword>
<dbReference type="PROSITE" id="PS50918">
    <property type="entry name" value="WWE"/>
    <property type="match status" value="1"/>
</dbReference>
<dbReference type="PROSITE" id="PS50089">
    <property type="entry name" value="ZF_RING_2"/>
    <property type="match status" value="1"/>
</dbReference>
<proteinExistence type="evidence at transcript level"/>
<evidence type="ECO:0000256" key="5">
    <source>
        <dbReference type="ARBA" id="ARBA00022687"/>
    </source>
</evidence>
<evidence type="ECO:0000256" key="8">
    <source>
        <dbReference type="ARBA" id="ARBA00022786"/>
    </source>
</evidence>
<dbReference type="InterPro" id="IPR044110">
    <property type="entry name" value="RING-HC_RNF146"/>
</dbReference>
<dbReference type="UniPathway" id="UPA00143"/>
<keyword evidence="6 11" id="KW-0479">Metal-binding</keyword>
<reference evidence="15" key="1">
    <citation type="submission" date="2020-04" db="EMBL/GenBank/DDBJ databases">
        <authorList>
            <person name="Neveu A P."/>
        </authorList>
    </citation>
    <scope>NUCLEOTIDE SEQUENCE</scope>
    <source>
        <tissue evidence="15">Whole embryo</tissue>
    </source>
</reference>
<comment type="domain">
    <text evidence="11">The WWE domain mediates non-covalent poly(ADP-ribose)-binding.</text>
</comment>
<dbReference type="SUPFAM" id="SSF117839">
    <property type="entry name" value="WWE domain"/>
    <property type="match status" value="1"/>
</dbReference>
<evidence type="ECO:0000256" key="1">
    <source>
        <dbReference type="ARBA" id="ARBA00000900"/>
    </source>
</evidence>
<evidence type="ECO:0000256" key="7">
    <source>
        <dbReference type="ARBA" id="ARBA00022771"/>
    </source>
</evidence>
<keyword evidence="7 10" id="KW-0863">Zinc-finger</keyword>
<organism evidence="15">
    <name type="scientific">Phallusia mammillata</name>
    <dbReference type="NCBI Taxonomy" id="59560"/>
    <lineage>
        <taxon>Eukaryota</taxon>
        <taxon>Metazoa</taxon>
        <taxon>Chordata</taxon>
        <taxon>Tunicata</taxon>
        <taxon>Ascidiacea</taxon>
        <taxon>Phlebobranchia</taxon>
        <taxon>Ascidiidae</taxon>
        <taxon>Phallusia</taxon>
    </lineage>
</organism>
<keyword evidence="4 11" id="KW-0808">Transferase</keyword>
<evidence type="ECO:0000256" key="9">
    <source>
        <dbReference type="ARBA" id="ARBA00022833"/>
    </source>
</evidence>
<feature type="compositionally biased region" description="Low complexity" evidence="12">
    <location>
        <begin position="163"/>
        <end position="178"/>
    </location>
</feature>
<sequence>MAANANLVREQSIECAICLQPCMQPVQLPCSHIFCFLCAKGTALQSRKCALCRGAIPDDFISKPFLFKKDATGKSAGNSEDPRYVWYYQGYNGWWQYDDRTCLEIEAAYANKEKSVDVLIAGSVYVIDFENEVQYQRHRSSRKRKIKRDLVSMPKKGVAGLQTSDSTTTSSNTDVASSGDGGPVEPQPDSQHSSPDAVVDVPPDLQRGVPIGQSHSSNLNPVVLLQRSLTEPAQNSIEVAGVGQMTRHQSMYTRSLDDEPME</sequence>
<comment type="pathway">
    <text evidence="11">Protein modification; protein ubiquitination.</text>
</comment>
<comment type="PTM">
    <text evidence="11">Ubiquitinated; autoubiquitinated.</text>
</comment>
<dbReference type="InterPro" id="IPR004170">
    <property type="entry name" value="WWE_dom"/>
</dbReference>
<dbReference type="AlphaFoldDB" id="A0A6F9DQA5"/>
<dbReference type="InterPro" id="IPR018123">
    <property type="entry name" value="WWE-dom_subgr"/>
</dbReference>
<dbReference type="InterPro" id="IPR017907">
    <property type="entry name" value="Znf_RING_CS"/>
</dbReference>
<dbReference type="EMBL" id="LR789770">
    <property type="protein sequence ID" value="CAB3265632.1"/>
    <property type="molecule type" value="mRNA"/>
</dbReference>
<dbReference type="GO" id="GO:0008270">
    <property type="term" value="F:zinc ion binding"/>
    <property type="evidence" value="ECO:0007669"/>
    <property type="project" value="UniProtKB-UniRule"/>
</dbReference>
<dbReference type="Gene3D" id="3.30.720.50">
    <property type="match status" value="1"/>
</dbReference>
<dbReference type="PANTHER" id="PTHR13417:SF2">
    <property type="entry name" value="E3 UBIQUITIN-PROTEIN LIGASE RNF146"/>
    <property type="match status" value="1"/>
</dbReference>